<dbReference type="GO" id="GO:0004140">
    <property type="term" value="F:dephospho-CoA kinase activity"/>
    <property type="evidence" value="ECO:0007669"/>
    <property type="project" value="UniProtKB-UniRule"/>
</dbReference>
<dbReference type="SUPFAM" id="SSF52540">
    <property type="entry name" value="P-loop containing nucleoside triphosphate hydrolases"/>
    <property type="match status" value="1"/>
</dbReference>
<reference evidence="8" key="3">
    <citation type="submission" date="2021-06" db="EMBL/GenBank/DDBJ databases">
        <title>Genomic Description and Analysis of Intracellular Bacteria, Candidatus Berkiella cookevillensis and Candidatus Berkiella aquae.</title>
        <authorList>
            <person name="Kidane D.T."/>
            <person name="Mehari Y.T."/>
            <person name="Rice F.C."/>
            <person name="Arivett B.A."/>
            <person name="Farone A.L."/>
            <person name="Berk S.G."/>
            <person name="Farone M.B."/>
        </authorList>
    </citation>
    <scope>NUCLEOTIDE SEQUENCE</scope>
    <source>
        <strain evidence="8">HT99</strain>
    </source>
</reference>
<dbReference type="UniPathway" id="UPA00241">
    <property type="reaction ID" value="UER00356"/>
</dbReference>
<dbReference type="OrthoDB" id="9812943at2"/>
<dbReference type="RefSeq" id="WP_075067338.1">
    <property type="nucleotide sequence ID" value="NZ_LKAJ02000001.1"/>
</dbReference>
<evidence type="ECO:0000256" key="5">
    <source>
        <dbReference type="HAMAP-Rule" id="MF_00376"/>
    </source>
</evidence>
<dbReference type="EMBL" id="LKAJ01000015">
    <property type="protein sequence ID" value="KRG19765.1"/>
    <property type="molecule type" value="Genomic_DNA"/>
</dbReference>
<evidence type="ECO:0000313" key="7">
    <source>
        <dbReference type="EMBL" id="KRG19765.1"/>
    </source>
</evidence>
<reference evidence="8" key="2">
    <citation type="journal article" date="2016" name="Genome Announc.">
        <title>Draft Genome Sequences of Two Novel Amoeba-Resistant Intranuclear Bacteria, 'Candidatus Berkiella cookevillensis' and 'Candidatus Berkiella aquae'.</title>
        <authorList>
            <person name="Mehari Y.T."/>
            <person name="Arivett B.A."/>
            <person name="Farone A.L."/>
            <person name="Gunderson J.H."/>
            <person name="Farone M.B."/>
        </authorList>
    </citation>
    <scope>NUCLEOTIDE SEQUENCE</scope>
    <source>
        <strain evidence="8">HT99</strain>
    </source>
</reference>
<keyword evidence="3 5" id="KW-0067">ATP-binding</keyword>
<evidence type="ECO:0000256" key="1">
    <source>
        <dbReference type="ARBA" id="ARBA00009018"/>
    </source>
</evidence>
<reference evidence="7" key="1">
    <citation type="submission" date="2015-09" db="EMBL/GenBank/DDBJ databases">
        <title>Draft Genome Sequences of Two Novel Amoeba-resistant Intranuclear Bacteria, Candidatus Berkiella cookevillensis and Candidatus Berkiella aquae.</title>
        <authorList>
            <person name="Mehari Y.T."/>
            <person name="Arivett B.A."/>
            <person name="Farone A.L."/>
            <person name="Gunderson J.H."/>
            <person name="Farone M.B."/>
        </authorList>
    </citation>
    <scope>NUCLEOTIDE SEQUENCE [LARGE SCALE GENOMIC DNA]</scope>
    <source>
        <strain evidence="7">HT99</strain>
    </source>
</reference>
<dbReference type="PATRIC" id="fig|1590043.3.peg.2790"/>
<dbReference type="Pfam" id="PF01121">
    <property type="entry name" value="CoaE"/>
    <property type="match status" value="1"/>
</dbReference>
<dbReference type="STRING" id="295108.HT99x_02744"/>
<keyword evidence="2 5" id="KW-0547">Nucleotide-binding</keyword>
<dbReference type="Gene3D" id="3.40.50.300">
    <property type="entry name" value="P-loop containing nucleotide triphosphate hydrolases"/>
    <property type="match status" value="1"/>
</dbReference>
<accession>A0A0Q9YGQ3</accession>
<dbReference type="InterPro" id="IPR027417">
    <property type="entry name" value="P-loop_NTPase"/>
</dbReference>
<comment type="subcellular location">
    <subcellularLocation>
        <location evidence="5">Cytoplasm</location>
    </subcellularLocation>
</comment>
<keyword evidence="5 7" id="KW-0808">Transferase</keyword>
<dbReference type="PANTHER" id="PTHR10695:SF46">
    <property type="entry name" value="BIFUNCTIONAL COENZYME A SYNTHASE-RELATED"/>
    <property type="match status" value="1"/>
</dbReference>
<comment type="pathway">
    <text evidence="5">Cofactor biosynthesis; coenzyme A biosynthesis; CoA from (R)-pantothenate: step 5/5.</text>
</comment>
<keyword evidence="5 7" id="KW-0418">Kinase</keyword>
<evidence type="ECO:0000256" key="4">
    <source>
        <dbReference type="ARBA" id="ARBA00022993"/>
    </source>
</evidence>
<evidence type="ECO:0000313" key="8">
    <source>
        <dbReference type="EMBL" id="MCS5710826.1"/>
    </source>
</evidence>
<proteinExistence type="inferred from homology"/>
<dbReference type="GO" id="GO:0005524">
    <property type="term" value="F:ATP binding"/>
    <property type="evidence" value="ECO:0007669"/>
    <property type="project" value="UniProtKB-UniRule"/>
</dbReference>
<evidence type="ECO:0000256" key="2">
    <source>
        <dbReference type="ARBA" id="ARBA00022741"/>
    </source>
</evidence>
<gene>
    <name evidence="5 7" type="primary">coaE</name>
    <name evidence="8" type="ORF">HT99x_005245</name>
    <name evidence="7" type="ORF">HT99x_02744</name>
</gene>
<dbReference type="PANTHER" id="PTHR10695">
    <property type="entry name" value="DEPHOSPHO-COA KINASE-RELATED"/>
    <property type="match status" value="1"/>
</dbReference>
<dbReference type="GO" id="GO:0015937">
    <property type="term" value="P:coenzyme A biosynthetic process"/>
    <property type="evidence" value="ECO:0007669"/>
    <property type="project" value="UniProtKB-UniRule"/>
</dbReference>
<comment type="similarity">
    <text evidence="1 5">Belongs to the CoaE family.</text>
</comment>
<sequence>MTYVVALTGGIGSGKSTAAQFFADFGVPIIDADLIAREVVKPQTPAFEQILAKWGASIRLPNGELNRSLLREHIFTHPADKIWLENLLHPLIQIEIKDAIQKVQYPYCIVVIPLLAEHYADYQAIIDHVIVIDAKPSQQHMRTIERDQASSELIEKMIAEQASPAQRLKIAQTVLTNDDTLSQLKKKVSDLHTVLLKTGISKTPIA</sequence>
<keyword evidence="5" id="KW-0963">Cytoplasm</keyword>
<evidence type="ECO:0000256" key="6">
    <source>
        <dbReference type="NCBIfam" id="TIGR00152"/>
    </source>
</evidence>
<organism evidence="7">
    <name type="scientific">Candidatus Berkiella aquae</name>
    <dbReference type="NCBI Taxonomy" id="295108"/>
    <lineage>
        <taxon>Bacteria</taxon>
        <taxon>Pseudomonadati</taxon>
        <taxon>Pseudomonadota</taxon>
        <taxon>Gammaproteobacteria</taxon>
        <taxon>Candidatus Berkiellales</taxon>
        <taxon>Candidatus Berkiellaceae</taxon>
        <taxon>Candidatus Berkiella</taxon>
    </lineage>
</organism>
<dbReference type="CDD" id="cd02022">
    <property type="entry name" value="DPCK"/>
    <property type="match status" value="1"/>
</dbReference>
<dbReference type="InterPro" id="IPR001977">
    <property type="entry name" value="Depp_CoAkinase"/>
</dbReference>
<dbReference type="PROSITE" id="PS51219">
    <property type="entry name" value="DPCK"/>
    <property type="match status" value="1"/>
</dbReference>
<name>A0A0Q9YGQ3_9GAMM</name>
<dbReference type="HAMAP" id="MF_00376">
    <property type="entry name" value="Dephospho_CoA_kinase"/>
    <property type="match status" value="1"/>
</dbReference>
<dbReference type="AlphaFoldDB" id="A0A0Q9YGQ3"/>
<comment type="caution">
    <text evidence="7">The sequence shown here is derived from an EMBL/GenBank/DDBJ whole genome shotgun (WGS) entry which is preliminary data.</text>
</comment>
<dbReference type="GO" id="GO:0005737">
    <property type="term" value="C:cytoplasm"/>
    <property type="evidence" value="ECO:0007669"/>
    <property type="project" value="UniProtKB-SubCell"/>
</dbReference>
<evidence type="ECO:0000256" key="3">
    <source>
        <dbReference type="ARBA" id="ARBA00022840"/>
    </source>
</evidence>
<feature type="binding site" evidence="5">
    <location>
        <begin position="12"/>
        <end position="17"/>
    </location>
    <ligand>
        <name>ATP</name>
        <dbReference type="ChEBI" id="CHEBI:30616"/>
    </ligand>
</feature>
<dbReference type="EMBL" id="LKAJ02000001">
    <property type="protein sequence ID" value="MCS5710826.1"/>
    <property type="molecule type" value="Genomic_DNA"/>
</dbReference>
<comment type="catalytic activity">
    <reaction evidence="5">
        <text>3'-dephospho-CoA + ATP = ADP + CoA + H(+)</text>
        <dbReference type="Rhea" id="RHEA:18245"/>
        <dbReference type="ChEBI" id="CHEBI:15378"/>
        <dbReference type="ChEBI" id="CHEBI:30616"/>
        <dbReference type="ChEBI" id="CHEBI:57287"/>
        <dbReference type="ChEBI" id="CHEBI:57328"/>
        <dbReference type="ChEBI" id="CHEBI:456216"/>
        <dbReference type="EC" id="2.7.1.24"/>
    </reaction>
</comment>
<keyword evidence="9" id="KW-1185">Reference proteome</keyword>
<dbReference type="Proteomes" id="UP000051497">
    <property type="component" value="Unassembled WGS sequence"/>
</dbReference>
<protein>
    <recommendedName>
        <fullName evidence="5 6">Dephospho-CoA kinase</fullName>
        <ecNumber evidence="5 6">2.7.1.24</ecNumber>
    </recommendedName>
    <alternativeName>
        <fullName evidence="5">Dephosphocoenzyme A kinase</fullName>
    </alternativeName>
</protein>
<dbReference type="NCBIfam" id="TIGR00152">
    <property type="entry name" value="dephospho-CoA kinase"/>
    <property type="match status" value="1"/>
</dbReference>
<comment type="function">
    <text evidence="5">Catalyzes the phosphorylation of the 3'-hydroxyl group of dephosphocoenzyme A to form coenzyme A.</text>
</comment>
<evidence type="ECO:0000313" key="9">
    <source>
        <dbReference type="Proteomes" id="UP000051497"/>
    </source>
</evidence>
<keyword evidence="4 5" id="KW-0173">Coenzyme A biosynthesis</keyword>
<dbReference type="EC" id="2.7.1.24" evidence="5 6"/>